<name>A0ABV5J4C8_9BACT</name>
<accession>A0ABV5J4C8</accession>
<dbReference type="EMBL" id="JBHMEW010000052">
    <property type="protein sequence ID" value="MFB9211669.1"/>
    <property type="molecule type" value="Genomic_DNA"/>
</dbReference>
<keyword evidence="2" id="KW-1185">Reference proteome</keyword>
<protein>
    <submittedName>
        <fullName evidence="1">Uncharacterized protein</fullName>
    </submittedName>
</protein>
<reference evidence="1 2" key="1">
    <citation type="submission" date="2024-09" db="EMBL/GenBank/DDBJ databases">
        <authorList>
            <person name="Sun Q."/>
            <person name="Mori K."/>
        </authorList>
    </citation>
    <scope>NUCLEOTIDE SEQUENCE [LARGE SCALE GENOMIC DNA]</scope>
    <source>
        <strain evidence="1 2">CECT 7682</strain>
    </source>
</reference>
<evidence type="ECO:0000313" key="1">
    <source>
        <dbReference type="EMBL" id="MFB9211669.1"/>
    </source>
</evidence>
<sequence length="316" mass="36214">MKRFISKIFVFSIFPFGSLFGLFLLENGTADPFYQRVVGGEKKSMVIGTSKAAQGIVPTVINEKLELDGEKKLYNFSFTTIHSPFGESYNAAIHKKIDKDSKDGVFIVTVDPWSLSSSKKDPNDRSMMPDNKLFLGKLSSFSPVVNLEYLLRFYINPYYEIPLRYFVENSMHLKEDGWLKATPSIAEERYDRFYKSKIKEYEVRANRVKSSDYRIKSFTSLLDFLNEKGDVYVVVLPVDKNIYAIEKSICPDAMSNIKQLCNSKGIPFKDFNKSDTNYDFVDGVHLNYKSASLFSEDLAIWMMEVNSTNNQALSKD</sequence>
<gene>
    <name evidence="1" type="ORF">ACFFUR_07615</name>
</gene>
<dbReference type="Proteomes" id="UP001589654">
    <property type="component" value="Unassembled WGS sequence"/>
</dbReference>
<dbReference type="RefSeq" id="WP_290246302.1">
    <property type="nucleotide sequence ID" value="NZ_JAUFQT010000001.1"/>
</dbReference>
<comment type="caution">
    <text evidence="1">The sequence shown here is derived from an EMBL/GenBank/DDBJ whole genome shotgun (WGS) entry which is preliminary data.</text>
</comment>
<evidence type="ECO:0000313" key="2">
    <source>
        <dbReference type="Proteomes" id="UP001589654"/>
    </source>
</evidence>
<organism evidence="1 2">
    <name type="scientific">Echinicola jeungdonensis</name>
    <dbReference type="NCBI Taxonomy" id="709343"/>
    <lineage>
        <taxon>Bacteria</taxon>
        <taxon>Pseudomonadati</taxon>
        <taxon>Bacteroidota</taxon>
        <taxon>Cytophagia</taxon>
        <taxon>Cytophagales</taxon>
        <taxon>Cyclobacteriaceae</taxon>
        <taxon>Echinicola</taxon>
    </lineage>
</organism>
<proteinExistence type="predicted"/>